<evidence type="ECO:0000256" key="2">
    <source>
        <dbReference type="ARBA" id="ARBA00022679"/>
    </source>
</evidence>
<name>A0A3M7SVW4_BRAPC</name>
<dbReference type="Proteomes" id="UP000276133">
    <property type="component" value="Unassembled WGS sequence"/>
</dbReference>
<protein>
    <submittedName>
        <fullName evidence="5">Sedoheptulokinase</fullName>
    </submittedName>
</protein>
<dbReference type="EMBL" id="REGN01000700">
    <property type="protein sequence ID" value="RNA39842.1"/>
    <property type="molecule type" value="Genomic_DNA"/>
</dbReference>
<dbReference type="SUPFAM" id="SSF53067">
    <property type="entry name" value="Actin-like ATPase domain"/>
    <property type="match status" value="1"/>
</dbReference>
<dbReference type="PANTHER" id="PTHR10196:SF67">
    <property type="entry name" value="SEDOHEPTULOKINASE"/>
    <property type="match status" value="1"/>
</dbReference>
<comment type="caution">
    <text evidence="5">The sequence shown here is derived from an EMBL/GenBank/DDBJ whole genome shotgun (WGS) entry which is preliminary data.</text>
</comment>
<dbReference type="STRING" id="10195.A0A3M7SVW4"/>
<evidence type="ECO:0000313" key="5">
    <source>
        <dbReference type="EMBL" id="RNA39842.1"/>
    </source>
</evidence>
<keyword evidence="2" id="KW-0808">Transferase</keyword>
<reference evidence="5 6" key="1">
    <citation type="journal article" date="2018" name="Sci. Rep.">
        <title>Genomic signatures of local adaptation to the degree of environmental predictability in rotifers.</title>
        <authorList>
            <person name="Franch-Gras L."/>
            <person name="Hahn C."/>
            <person name="Garcia-Roger E.M."/>
            <person name="Carmona M.J."/>
            <person name="Serra M."/>
            <person name="Gomez A."/>
        </authorList>
    </citation>
    <scope>NUCLEOTIDE SEQUENCE [LARGE SCALE GENOMIC DNA]</scope>
    <source>
        <strain evidence="5">HYR1</strain>
    </source>
</reference>
<dbReference type="GO" id="GO:0050277">
    <property type="term" value="F:sedoheptulokinase activity"/>
    <property type="evidence" value="ECO:0007669"/>
    <property type="project" value="TreeGrafter"/>
</dbReference>
<comment type="similarity">
    <text evidence="1">Belongs to the FGGY kinase family.</text>
</comment>
<organism evidence="5 6">
    <name type="scientific">Brachionus plicatilis</name>
    <name type="common">Marine rotifer</name>
    <name type="synonym">Brachionus muelleri</name>
    <dbReference type="NCBI Taxonomy" id="10195"/>
    <lineage>
        <taxon>Eukaryota</taxon>
        <taxon>Metazoa</taxon>
        <taxon>Spiralia</taxon>
        <taxon>Gnathifera</taxon>
        <taxon>Rotifera</taxon>
        <taxon>Eurotatoria</taxon>
        <taxon>Monogononta</taxon>
        <taxon>Pseudotrocha</taxon>
        <taxon>Ploima</taxon>
        <taxon>Brachionidae</taxon>
        <taxon>Brachionus</taxon>
    </lineage>
</organism>
<evidence type="ECO:0000313" key="6">
    <source>
        <dbReference type="Proteomes" id="UP000276133"/>
    </source>
</evidence>
<dbReference type="Gene3D" id="3.30.420.40">
    <property type="match status" value="1"/>
</dbReference>
<dbReference type="GO" id="GO:0005829">
    <property type="term" value="C:cytosol"/>
    <property type="evidence" value="ECO:0007669"/>
    <property type="project" value="TreeGrafter"/>
</dbReference>
<dbReference type="AlphaFoldDB" id="A0A3M7SVW4"/>
<evidence type="ECO:0000256" key="3">
    <source>
        <dbReference type="ARBA" id="ARBA00022777"/>
    </source>
</evidence>
<evidence type="ECO:0000256" key="1">
    <source>
        <dbReference type="ARBA" id="ARBA00009156"/>
    </source>
</evidence>
<dbReference type="Pfam" id="PF00370">
    <property type="entry name" value="FGGY_N"/>
    <property type="match status" value="1"/>
</dbReference>
<accession>A0A3M7SVW4</accession>
<sequence length="267" mass="29753">MKNLILGVDIGTSSVKVVILNSLSGHIEHQESYSTSSAKIKSNNPKLDEQDVKIILEIVNKAFDCLPPNLLKQIRAVQICGQMHGVVLWNKSTRTHSNLITWQDERCDENFLKSLPVKSKSDLSSGFGCASLFWLTKNNQINPEFDSAGTIHDYLTFLLAGKNVMSDQNALSWGFFDLHKNKWQDELFSILELKCESFPGHLLPKTDKPGFKISDCVTLLNSVKLDAEIFNALGDLQASVLSCLEKQTDCGILVQKSKNAINTLIKE</sequence>
<gene>
    <name evidence="5" type="ORF">BpHYR1_044380</name>
</gene>
<dbReference type="OrthoDB" id="10264182at2759"/>
<keyword evidence="3 5" id="KW-0418">Kinase</keyword>
<dbReference type="PANTHER" id="PTHR10196">
    <property type="entry name" value="SUGAR KINASE"/>
    <property type="match status" value="1"/>
</dbReference>
<dbReference type="GO" id="GO:0006071">
    <property type="term" value="P:glycerol metabolic process"/>
    <property type="evidence" value="ECO:0007669"/>
    <property type="project" value="TreeGrafter"/>
</dbReference>
<evidence type="ECO:0000259" key="4">
    <source>
        <dbReference type="Pfam" id="PF00370"/>
    </source>
</evidence>
<feature type="domain" description="Carbohydrate kinase FGGY N-terminal" evidence="4">
    <location>
        <begin position="4"/>
        <end position="199"/>
    </location>
</feature>
<proteinExistence type="inferred from homology"/>
<dbReference type="InterPro" id="IPR043129">
    <property type="entry name" value="ATPase_NBD"/>
</dbReference>
<dbReference type="InterPro" id="IPR018484">
    <property type="entry name" value="FGGY_N"/>
</dbReference>
<keyword evidence="6" id="KW-1185">Reference proteome</keyword>